<sequence length="185" mass="20345">MLEIRWHGRGGQGVWSGTAVLALAAIKAGKFAQSFPEFGPERRGAPVNGYNRIDDKPIKIHCGIYEPDAIIVIDPTLLKYREMILSGLKRGGKIVINSEKKPEKLREELKVGKDVEIWVADATSIALEEVKRPSTNTATLGVLLRAIPVVPMDKLAEAIMSRWPGDIGEKNVKAIKRAYEEAMSG</sequence>
<dbReference type="Pfam" id="PF01558">
    <property type="entry name" value="POR"/>
    <property type="match status" value="1"/>
</dbReference>
<dbReference type="NCBIfam" id="TIGR02175">
    <property type="entry name" value="PorC_KorC"/>
    <property type="match status" value="1"/>
</dbReference>
<dbReference type="EMBL" id="RCOS01000175">
    <property type="protein sequence ID" value="RSN71458.1"/>
    <property type="molecule type" value="Genomic_DNA"/>
</dbReference>
<evidence type="ECO:0000256" key="2">
    <source>
        <dbReference type="ARBA" id="ARBA00023002"/>
    </source>
</evidence>
<dbReference type="PANTHER" id="PTHR43366">
    <property type="entry name" value="PYRUVATE SYNTHASE SUBUNIT PORC"/>
    <property type="match status" value="1"/>
</dbReference>
<evidence type="ECO:0000259" key="4">
    <source>
        <dbReference type="Pfam" id="PF01558"/>
    </source>
</evidence>
<evidence type="ECO:0000313" key="8">
    <source>
        <dbReference type="Proteomes" id="UP000316217"/>
    </source>
</evidence>
<dbReference type="InterPro" id="IPR019752">
    <property type="entry name" value="Pyrv/ketoisovalerate_OxRed_cat"/>
</dbReference>
<accession>A0A3R9WZW5</accession>
<dbReference type="EC" id="1.2.7.1" evidence="1"/>
<dbReference type="InterPro" id="IPR002869">
    <property type="entry name" value="Pyrv_flavodox_OxRed_cen"/>
</dbReference>
<evidence type="ECO:0000256" key="3">
    <source>
        <dbReference type="ARBA" id="ARBA00049357"/>
    </source>
</evidence>
<dbReference type="Proteomes" id="UP000316217">
    <property type="component" value="Unassembled WGS sequence"/>
</dbReference>
<dbReference type="InterPro" id="IPR051626">
    <property type="entry name" value="Oxidoreductase_gamma_subunit"/>
</dbReference>
<keyword evidence="7" id="KW-1185">Reference proteome</keyword>
<evidence type="ECO:0000313" key="6">
    <source>
        <dbReference type="EMBL" id="RZN60199.1"/>
    </source>
</evidence>
<proteinExistence type="predicted"/>
<evidence type="ECO:0000313" key="7">
    <source>
        <dbReference type="Proteomes" id="UP000277582"/>
    </source>
</evidence>
<dbReference type="EMBL" id="RXII01000093">
    <property type="protein sequence ID" value="RZN60199.1"/>
    <property type="molecule type" value="Genomic_DNA"/>
</dbReference>
<reference evidence="6 8" key="2">
    <citation type="journal article" date="2019" name="Nat. Microbiol.">
        <title>Wide diversity of methane and short-chain alkane metabolisms in uncultured archaea.</title>
        <authorList>
            <person name="Borrel G."/>
            <person name="Adam P.S."/>
            <person name="McKay L.J."/>
            <person name="Chen L.X."/>
            <person name="Sierra-Garcia I.N."/>
            <person name="Sieber C.M."/>
            <person name="Letourneur Q."/>
            <person name="Ghozlane A."/>
            <person name="Andersen G.L."/>
            <person name="Li W.J."/>
            <person name="Hallam S.J."/>
            <person name="Muyzer G."/>
            <person name="de Oliveira V.M."/>
            <person name="Inskeep W.P."/>
            <person name="Banfield J.F."/>
            <person name="Gribaldo S."/>
        </authorList>
    </citation>
    <scope>NUCLEOTIDE SEQUENCE [LARGE SCALE GENOMIC DNA]</scope>
    <source>
        <strain evidence="6">NM4</strain>
    </source>
</reference>
<dbReference type="RefSeq" id="WP_125672984.1">
    <property type="nucleotide sequence ID" value="NZ_RCOS01000175.1"/>
</dbReference>
<dbReference type="PANTHER" id="PTHR43366:SF1">
    <property type="entry name" value="PYRUVATE SYNTHASE SUBUNIT PORC"/>
    <property type="match status" value="1"/>
</dbReference>
<evidence type="ECO:0000313" key="5">
    <source>
        <dbReference type="EMBL" id="RSN71458.1"/>
    </source>
</evidence>
<comment type="catalytic activity">
    <reaction evidence="3">
        <text>2 oxidized [2Fe-2S]-[ferredoxin] + pyruvate + CoA = 2 reduced [2Fe-2S]-[ferredoxin] + acetyl-CoA + CO2 + H(+)</text>
        <dbReference type="Rhea" id="RHEA:12765"/>
        <dbReference type="Rhea" id="RHEA-COMP:10000"/>
        <dbReference type="Rhea" id="RHEA-COMP:10001"/>
        <dbReference type="ChEBI" id="CHEBI:15361"/>
        <dbReference type="ChEBI" id="CHEBI:15378"/>
        <dbReference type="ChEBI" id="CHEBI:16526"/>
        <dbReference type="ChEBI" id="CHEBI:33737"/>
        <dbReference type="ChEBI" id="CHEBI:33738"/>
        <dbReference type="ChEBI" id="CHEBI:57287"/>
        <dbReference type="ChEBI" id="CHEBI:57288"/>
        <dbReference type="EC" id="1.2.7.1"/>
    </reaction>
</comment>
<evidence type="ECO:0000256" key="1">
    <source>
        <dbReference type="ARBA" id="ARBA00012822"/>
    </source>
</evidence>
<name>A0A3R9WZW5_9CREN</name>
<reference evidence="5 7" key="1">
    <citation type="submission" date="2018-10" db="EMBL/GenBank/DDBJ databases">
        <title>Co-occurring genomic capacity for anaerobic methane metabolism and dissimilatory sulfite reduction discovered in the Korarchaeota.</title>
        <authorList>
            <person name="Mckay L.J."/>
            <person name="Dlakic M."/>
            <person name="Fields M.W."/>
            <person name="Delmont T.O."/>
            <person name="Eren A.M."/>
            <person name="Jay Z.J."/>
            <person name="Klingelsmith K.B."/>
            <person name="Rusch D.B."/>
            <person name="Inskeep W.P."/>
        </authorList>
    </citation>
    <scope>NUCLEOTIDE SEQUENCE [LARGE SCALE GENOMIC DNA]</scope>
    <source>
        <strain evidence="5 7">MDKW</strain>
    </source>
</reference>
<protein>
    <recommendedName>
        <fullName evidence="1">pyruvate synthase</fullName>
        <ecNumber evidence="1">1.2.7.1</ecNumber>
    </recommendedName>
</protein>
<comment type="caution">
    <text evidence="5">The sequence shown here is derived from an EMBL/GenBank/DDBJ whole genome shotgun (WGS) entry which is preliminary data.</text>
</comment>
<dbReference type="Proteomes" id="UP000277582">
    <property type="component" value="Unassembled WGS sequence"/>
</dbReference>
<organism evidence="5 7">
    <name type="scientific">Candidatus Methanodesulfokora washburnensis</name>
    <dbReference type="NCBI Taxonomy" id="2478471"/>
    <lineage>
        <taxon>Archaea</taxon>
        <taxon>Thermoproteota</taxon>
        <taxon>Candidatus Korarchaeia</taxon>
        <taxon>Candidatus Korarchaeia incertae sedis</taxon>
        <taxon>Candidatus Methanodesulfokora</taxon>
    </lineage>
</organism>
<dbReference type="GO" id="GO:0019164">
    <property type="term" value="F:pyruvate synthase activity"/>
    <property type="evidence" value="ECO:0007669"/>
    <property type="project" value="UniProtKB-EC"/>
</dbReference>
<dbReference type="InterPro" id="IPR011894">
    <property type="entry name" value="PorC_KorC"/>
</dbReference>
<dbReference type="Gene3D" id="3.40.920.10">
    <property type="entry name" value="Pyruvate-ferredoxin oxidoreductase, PFOR, domain III"/>
    <property type="match status" value="1"/>
</dbReference>
<keyword evidence="2" id="KW-0560">Oxidoreductase</keyword>
<keyword evidence="5" id="KW-0670">Pyruvate</keyword>
<dbReference type="AlphaFoldDB" id="A0A3R9WZW5"/>
<dbReference type="OrthoDB" id="372091at2157"/>
<feature type="domain" description="Pyruvate/ketoisovalerate oxidoreductase catalytic" evidence="4">
    <location>
        <begin position="10"/>
        <end position="180"/>
    </location>
</feature>
<dbReference type="SUPFAM" id="SSF53323">
    <property type="entry name" value="Pyruvate-ferredoxin oxidoreductase, PFOR, domain III"/>
    <property type="match status" value="1"/>
</dbReference>
<gene>
    <name evidence="5" type="ORF">D6D85_16145</name>
    <name evidence="6" type="ORF">EF810_06145</name>
</gene>